<dbReference type="InterPro" id="IPR004347">
    <property type="entry name" value="Pup_ligase/deamidase"/>
</dbReference>
<evidence type="ECO:0000313" key="3">
    <source>
        <dbReference type="EMBL" id="PFG19773.1"/>
    </source>
</evidence>
<dbReference type="GO" id="GO:0008233">
    <property type="term" value="F:peptidase activity"/>
    <property type="evidence" value="ECO:0007669"/>
    <property type="project" value="InterPro"/>
</dbReference>
<dbReference type="GO" id="GO:0010498">
    <property type="term" value="P:proteasomal protein catabolic process"/>
    <property type="evidence" value="ECO:0007669"/>
    <property type="project" value="InterPro"/>
</dbReference>
<dbReference type="InterPro" id="IPR022366">
    <property type="entry name" value="Pup_deamidase"/>
</dbReference>
<name>A0A2A9CZF6_9MICO</name>
<dbReference type="RefSeq" id="WP_281254886.1">
    <property type="nucleotide sequence ID" value="NZ_PDJD01000001.1"/>
</dbReference>
<gene>
    <name evidence="3" type="ORF">ATL40_1343</name>
</gene>
<organism evidence="3 4">
    <name type="scientific">Serinibacter salmoneus</name>
    <dbReference type="NCBI Taxonomy" id="556530"/>
    <lineage>
        <taxon>Bacteria</taxon>
        <taxon>Bacillati</taxon>
        <taxon>Actinomycetota</taxon>
        <taxon>Actinomycetes</taxon>
        <taxon>Micrococcales</taxon>
        <taxon>Beutenbergiaceae</taxon>
        <taxon>Serinibacter</taxon>
    </lineage>
</organism>
<dbReference type="NCBIfam" id="TIGR03688">
    <property type="entry name" value="depupylase_Dop"/>
    <property type="match status" value="1"/>
</dbReference>
<dbReference type="PANTHER" id="PTHR42307">
    <property type="entry name" value="PUP DEAMIDASE/DEPUPYLASE"/>
    <property type="match status" value="1"/>
</dbReference>
<feature type="active site" description="Proton acceptor" evidence="2">
    <location>
        <position position="108"/>
    </location>
</feature>
<dbReference type="Proteomes" id="UP000224915">
    <property type="component" value="Unassembled WGS sequence"/>
</dbReference>
<keyword evidence="4" id="KW-1185">Reference proteome</keyword>
<dbReference type="Pfam" id="PF03136">
    <property type="entry name" value="Pup_ligase"/>
    <property type="match status" value="1"/>
</dbReference>
<proteinExistence type="inferred from homology"/>
<dbReference type="GO" id="GO:0005524">
    <property type="term" value="F:ATP binding"/>
    <property type="evidence" value="ECO:0007669"/>
    <property type="project" value="TreeGrafter"/>
</dbReference>
<dbReference type="PIRSF" id="PIRSF018077">
    <property type="entry name" value="UCP018077"/>
    <property type="match status" value="1"/>
</dbReference>
<sequence length="527" mass="57978">MPVIGIETEYGVLGAPDSRVNAMTASALVVAAYAQGDGVAPGVRWSYESEDPLADARGWHLARQDAHASQLTDSSIGQDGEIQRRARRDMEPNVTNVLLTNGARLYVDHAHPEYSGPEVTTARDAVLWDRAGEEVMLRAVRTLAASPHTPDIALYKNNVDGKGASYGTHENYLVDRAVPFDDLVRHLTPFLVTRPIMVGAGRVGLGQAGDEAGFQLSQRADYIEAEVGLETTLRRPIINTRDEPHADPRRYRRLHVIIGDANCLEVATYLKVGTTALVLRVLEEAERGGEVPLGWEGLTLADPVAAVREVSRDLTLERGLELMAGRDLTAWEIQRAYLEGVEQALGEDLDEDEREVLRTWRRVLDLLREDRDAAAAEVEWLAKLRVLEGLRARHALTWDHPKVQAVDLQWSDVRPERGIYARLRASGAVRTLVTPEEVTRAMLTPPASTRAWLRGEAVRRFPRAVVAAGWDGVVFDLPGQATLLRLPMPDPHRGTRDLVGEALTGAQDAAQFLAALGVTPTAREDHA</sequence>
<evidence type="ECO:0000256" key="2">
    <source>
        <dbReference type="PIRSR" id="PIRSR018077-1"/>
    </source>
</evidence>
<dbReference type="PANTHER" id="PTHR42307:SF2">
    <property type="entry name" value="PUP DEAMIDASE_DEPUPYLASE"/>
    <property type="match status" value="1"/>
</dbReference>
<dbReference type="AlphaFoldDB" id="A0A2A9CZF6"/>
<keyword evidence="3" id="KW-0647">Proteasome</keyword>
<dbReference type="GO" id="GO:0000502">
    <property type="term" value="C:proteasome complex"/>
    <property type="evidence" value="ECO:0007669"/>
    <property type="project" value="UniProtKB-KW"/>
</dbReference>
<comment type="similarity">
    <text evidence="1">Belongs to the Pup ligase/Pup deamidase family. Pup deamidase subfamily.</text>
</comment>
<protein>
    <submittedName>
        <fullName evidence="3">Proteasome accessory factor A</fullName>
    </submittedName>
</protein>
<evidence type="ECO:0000313" key="4">
    <source>
        <dbReference type="Proteomes" id="UP000224915"/>
    </source>
</evidence>
<dbReference type="GO" id="GO:0016811">
    <property type="term" value="F:hydrolase activity, acting on carbon-nitrogen (but not peptide) bonds, in linear amides"/>
    <property type="evidence" value="ECO:0007669"/>
    <property type="project" value="InterPro"/>
</dbReference>
<dbReference type="GO" id="GO:0070490">
    <property type="term" value="P:protein pupylation"/>
    <property type="evidence" value="ECO:0007669"/>
    <property type="project" value="TreeGrafter"/>
</dbReference>
<comment type="caution">
    <text evidence="3">The sequence shown here is derived from an EMBL/GenBank/DDBJ whole genome shotgun (WGS) entry which is preliminary data.</text>
</comment>
<dbReference type="GO" id="GO:0019941">
    <property type="term" value="P:modification-dependent protein catabolic process"/>
    <property type="evidence" value="ECO:0007669"/>
    <property type="project" value="InterPro"/>
</dbReference>
<dbReference type="EMBL" id="PDJD01000001">
    <property type="protein sequence ID" value="PFG19773.1"/>
    <property type="molecule type" value="Genomic_DNA"/>
</dbReference>
<accession>A0A2A9CZF6</accession>
<evidence type="ECO:0000256" key="1">
    <source>
        <dbReference type="ARBA" id="ARBA00009114"/>
    </source>
</evidence>
<reference evidence="3 4" key="1">
    <citation type="submission" date="2017-10" db="EMBL/GenBank/DDBJ databases">
        <title>Sequencing the genomes of 1000 actinobacteria strains.</title>
        <authorList>
            <person name="Klenk H.-P."/>
        </authorList>
    </citation>
    <scope>NUCLEOTIDE SEQUENCE [LARGE SCALE GENOMIC DNA]</scope>
    <source>
        <strain evidence="3 4">DSM 21801</strain>
    </source>
</reference>